<keyword evidence="2" id="KW-1185">Reference proteome</keyword>
<name>A0ABU3GCZ2_9MICO</name>
<reference evidence="1 2" key="1">
    <citation type="submission" date="2023-08" db="EMBL/GenBank/DDBJ databases">
        <title>Microbacterium aquilitoris sp. nov. and Microbacterium gwkjibeachense sp. nov., isolated from beach.</title>
        <authorList>
            <person name="Lee S.D."/>
            <person name="Yang H."/>
            <person name="Kim I."/>
        </authorList>
    </citation>
    <scope>NUCLEOTIDE SEQUENCE [LARGE SCALE GENOMIC DNA]</scope>
    <source>
        <strain evidence="1 2">KSW4-11</strain>
    </source>
</reference>
<comment type="caution">
    <text evidence="1">The sequence shown here is derived from an EMBL/GenBank/DDBJ whole genome shotgun (WGS) entry which is preliminary data.</text>
</comment>
<dbReference type="EMBL" id="JAUZVV010000002">
    <property type="protein sequence ID" value="MDT3317668.1"/>
    <property type="molecule type" value="Genomic_DNA"/>
</dbReference>
<evidence type="ECO:0000313" key="1">
    <source>
        <dbReference type="EMBL" id="MDT3317668.1"/>
    </source>
</evidence>
<evidence type="ECO:0000313" key="2">
    <source>
        <dbReference type="Proteomes" id="UP001251849"/>
    </source>
</evidence>
<dbReference type="Proteomes" id="UP001251849">
    <property type="component" value="Unassembled WGS sequence"/>
</dbReference>
<protein>
    <submittedName>
        <fullName evidence="1">Uncharacterized protein</fullName>
    </submittedName>
</protein>
<sequence length="167" mass="17774">MSTHTKSGRGTADVLGLRSVLVGSLPAGLMTQAAPERYTVEAVFDRRPEKAELDEIVGDDTARLLAGAGYGSVTLTVADRRLEIHGTTLEQLHDGLAVFLADRLADISTDLRARQAEVETQTMDLAARENDRAAAVATLAATVSFERSARLDDDLVADTHDSAAVRG</sequence>
<organism evidence="1 2">
    <name type="scientific">Microbacterium gawkjiense</name>
    <dbReference type="NCBI Taxonomy" id="3067309"/>
    <lineage>
        <taxon>Bacteria</taxon>
        <taxon>Bacillati</taxon>
        <taxon>Actinomycetota</taxon>
        <taxon>Actinomycetes</taxon>
        <taxon>Micrococcales</taxon>
        <taxon>Microbacteriaceae</taxon>
        <taxon>Microbacterium</taxon>
    </lineage>
</organism>
<gene>
    <name evidence="1" type="ORF">Q9S71_12645</name>
</gene>
<dbReference type="RefSeq" id="WP_311862689.1">
    <property type="nucleotide sequence ID" value="NZ_JAUZVV010000002.1"/>
</dbReference>
<proteinExistence type="predicted"/>
<accession>A0ABU3GCZ2</accession>